<dbReference type="PANTHER" id="PTHR38887:SF1">
    <property type="entry name" value="RAS MODIFICATION PROTEIN ERF4"/>
    <property type="match status" value="1"/>
</dbReference>
<evidence type="ECO:0000313" key="3">
    <source>
        <dbReference type="EMBL" id="CZR64616.1"/>
    </source>
</evidence>
<evidence type="ECO:0000256" key="1">
    <source>
        <dbReference type="SAM" id="MobiDB-lite"/>
    </source>
</evidence>
<evidence type="ECO:0000313" key="4">
    <source>
        <dbReference type="Proteomes" id="UP000184330"/>
    </source>
</evidence>
<proteinExistence type="predicted"/>
<gene>
    <name evidence="3" type="ORF">PAC_14514</name>
</gene>
<dbReference type="EMBL" id="FJOG01000027">
    <property type="protein sequence ID" value="CZR64616.1"/>
    <property type="molecule type" value="Genomic_DNA"/>
</dbReference>
<keyword evidence="2" id="KW-0472">Membrane</keyword>
<accession>A0A1L7XI40</accession>
<dbReference type="AlphaFoldDB" id="A0A1L7XI40"/>
<keyword evidence="2" id="KW-0812">Transmembrane</keyword>
<feature type="compositionally biased region" description="Basic and acidic residues" evidence="1">
    <location>
        <begin position="475"/>
        <end position="508"/>
    </location>
</feature>
<name>A0A1L7XI40_9HELO</name>
<dbReference type="OrthoDB" id="3433125at2759"/>
<dbReference type="InterPro" id="IPR053221">
    <property type="entry name" value="Burnettramic_acid_biosynth"/>
</dbReference>
<feature type="region of interest" description="Disordered" evidence="1">
    <location>
        <begin position="19"/>
        <end position="67"/>
    </location>
</feature>
<reference evidence="3 4" key="1">
    <citation type="submission" date="2016-03" db="EMBL/GenBank/DDBJ databases">
        <authorList>
            <person name="Ploux O."/>
        </authorList>
    </citation>
    <scope>NUCLEOTIDE SEQUENCE [LARGE SCALE GENOMIC DNA]</scope>
    <source>
        <strain evidence="3 4">UAMH 11012</strain>
    </source>
</reference>
<sequence length="592" mass="64557">MADNIISFAVKGIAGGIGLASESISAHRANKRAKSQMREEQSKSPAPLSRPSSHNEKHPFEENDEDQWALDDAQDELLPTRSPPTTPGSPEKPIRDVKVLIDIFIQSHPLPNYADLPPPPHLPYPVVLPQRRPKNRSRGFIRAYAPVLMNAGIDQATFLDYLELFDKASQASPWLNAINLAGLAFSFLPMGISMAISVAIAMSVKVAMEMQSRSRTNTFLDRLNAEFFRPRGLFCLVLTWNPQSADAQNTVNLTSAVATSSPSSLSATQKFRHKFQSSSGNGFEFGETAPLIFPALEHAAAQDGEEGAKMRDKLKKKGEFVGDYWDKRAQAKYAAKNPDSMLAVGPKPEFTSRYADPNHPASSGNLISLVTGGHINPPSRRDMMMQRGQGGFGGFGGGFGGGRMDAISARREMMGGGLGGLLGGRSGMMGRDPYQQQMGTGGRLSPRGRMGEYNDYDYQQHAGRGQATRGNSPRRSVDEREHQSDDRGRMANSPELRKSMDERGRPEYLDPNYNAHGGRQSNSPAPHAPYEGMQGGGLLGLPAGPDLLKKGVKKVFGKNVLYLMIVNMPSDEEMAVANQQADAAEEKVRLQM</sequence>
<feature type="region of interest" description="Disordered" evidence="1">
    <location>
        <begin position="424"/>
        <end position="533"/>
    </location>
</feature>
<evidence type="ECO:0000256" key="2">
    <source>
        <dbReference type="SAM" id="Phobius"/>
    </source>
</evidence>
<protein>
    <submittedName>
        <fullName evidence="3">Uncharacterized protein</fullName>
    </submittedName>
</protein>
<organism evidence="3 4">
    <name type="scientific">Phialocephala subalpina</name>
    <dbReference type="NCBI Taxonomy" id="576137"/>
    <lineage>
        <taxon>Eukaryota</taxon>
        <taxon>Fungi</taxon>
        <taxon>Dikarya</taxon>
        <taxon>Ascomycota</taxon>
        <taxon>Pezizomycotina</taxon>
        <taxon>Leotiomycetes</taxon>
        <taxon>Helotiales</taxon>
        <taxon>Mollisiaceae</taxon>
        <taxon>Phialocephala</taxon>
        <taxon>Phialocephala fortinii species complex</taxon>
    </lineage>
</organism>
<feature type="transmembrane region" description="Helical" evidence="2">
    <location>
        <begin position="178"/>
        <end position="204"/>
    </location>
</feature>
<keyword evidence="4" id="KW-1185">Reference proteome</keyword>
<dbReference type="PANTHER" id="PTHR38887">
    <property type="entry name" value="CHROMOSOME 21, WHOLE GENOME SHOTGUN SEQUENCE"/>
    <property type="match status" value="1"/>
</dbReference>
<dbReference type="Proteomes" id="UP000184330">
    <property type="component" value="Unassembled WGS sequence"/>
</dbReference>
<keyword evidence="2" id="KW-1133">Transmembrane helix</keyword>